<dbReference type="PANTHER" id="PTHR34129">
    <property type="entry name" value="BLR1139 PROTEIN"/>
    <property type="match status" value="1"/>
</dbReference>
<keyword evidence="2" id="KW-1185">Reference proteome</keyword>
<comment type="caution">
    <text evidence="1">The sequence shown here is derived from an EMBL/GenBank/DDBJ whole genome shotgun (WGS) entry which is preliminary data.</text>
</comment>
<dbReference type="PANTHER" id="PTHR34129:SF1">
    <property type="entry name" value="DUF952 DOMAIN-CONTAINING PROTEIN"/>
    <property type="match status" value="1"/>
</dbReference>
<dbReference type="InterPro" id="IPR009297">
    <property type="entry name" value="DUF952"/>
</dbReference>
<gene>
    <name evidence="1" type="ORF">GV68_18210</name>
</gene>
<reference evidence="1 2" key="1">
    <citation type="submission" date="2014-06" db="EMBL/GenBank/DDBJ databases">
        <title>Rhizobium pelagicum/R2-400B4.</title>
        <authorList>
            <person name="Kimes N.E."/>
            <person name="Lopez-Perez M."/>
        </authorList>
    </citation>
    <scope>NUCLEOTIDE SEQUENCE [LARGE SCALE GENOMIC DNA]</scope>
    <source>
        <strain evidence="1 2">R2-400B4</strain>
    </source>
</reference>
<accession>A0A922P0U1</accession>
<dbReference type="OrthoDB" id="9799937at2"/>
<dbReference type="RefSeq" id="WP_037162358.1">
    <property type="nucleotide sequence ID" value="NZ_CAJXID010000042.1"/>
</dbReference>
<organism evidence="1 2">
    <name type="scientific">Pseudorhizobium pelagicum</name>
    <dbReference type="NCBI Taxonomy" id="1509405"/>
    <lineage>
        <taxon>Bacteria</taxon>
        <taxon>Pseudomonadati</taxon>
        <taxon>Pseudomonadota</taxon>
        <taxon>Alphaproteobacteria</taxon>
        <taxon>Hyphomicrobiales</taxon>
        <taxon>Rhizobiaceae</taxon>
        <taxon>Rhizobium/Agrobacterium group</taxon>
        <taxon>Pseudorhizobium</taxon>
    </lineage>
</organism>
<evidence type="ECO:0000313" key="2">
    <source>
        <dbReference type="Proteomes" id="UP000052167"/>
    </source>
</evidence>
<evidence type="ECO:0000313" key="1">
    <source>
        <dbReference type="EMBL" id="KEQ02998.1"/>
    </source>
</evidence>
<name>A0A922P0U1_9HYPH</name>
<proteinExistence type="predicted"/>
<dbReference type="AlphaFoldDB" id="A0A922P0U1"/>
<sequence length="115" mass="12582">MPNIVYKIVPTTLWQAARERGVFDGAPIDLQDGYIHFSTAAQARETARLHFAGVEDLMLLAVDGGALGEALQFEPSRGGDLFPHLYGALPLDAVIWERPLPLGPDGTHRFPEEMA</sequence>
<protein>
    <submittedName>
        <fullName evidence="1">Dihydroorotate dehydrogenase</fullName>
    </submittedName>
</protein>
<dbReference type="Pfam" id="PF06108">
    <property type="entry name" value="DUF952"/>
    <property type="match status" value="1"/>
</dbReference>
<dbReference type="Gene3D" id="3.20.170.20">
    <property type="entry name" value="Protein of unknown function DUF952"/>
    <property type="match status" value="1"/>
</dbReference>
<dbReference type="EMBL" id="JOKJ01000039">
    <property type="protein sequence ID" value="KEQ02998.1"/>
    <property type="molecule type" value="Genomic_DNA"/>
</dbReference>
<dbReference type="SUPFAM" id="SSF56399">
    <property type="entry name" value="ADP-ribosylation"/>
    <property type="match status" value="1"/>
</dbReference>
<dbReference type="Proteomes" id="UP000052167">
    <property type="component" value="Unassembled WGS sequence"/>
</dbReference>